<gene>
    <name evidence="3" type="ORF">BEMITA_LOCUS5335</name>
</gene>
<dbReference type="Pfam" id="PF00112">
    <property type="entry name" value="Peptidase_C1"/>
    <property type="match status" value="1"/>
</dbReference>
<evidence type="ECO:0000256" key="1">
    <source>
        <dbReference type="SAM" id="SignalP"/>
    </source>
</evidence>
<dbReference type="InterPro" id="IPR000668">
    <property type="entry name" value="Peptidase_C1A_C"/>
</dbReference>
<evidence type="ECO:0000313" key="4">
    <source>
        <dbReference type="Proteomes" id="UP001152759"/>
    </source>
</evidence>
<evidence type="ECO:0000313" key="3">
    <source>
        <dbReference type="EMBL" id="CAH0386185.1"/>
    </source>
</evidence>
<proteinExistence type="predicted"/>
<dbReference type="SMART" id="SM00645">
    <property type="entry name" value="Pept_C1"/>
    <property type="match status" value="1"/>
</dbReference>
<keyword evidence="1" id="KW-0732">Signal</keyword>
<dbReference type="EMBL" id="OU963864">
    <property type="protein sequence ID" value="CAH0386185.1"/>
    <property type="molecule type" value="Genomic_DNA"/>
</dbReference>
<dbReference type="GO" id="GO:0008234">
    <property type="term" value="F:cysteine-type peptidase activity"/>
    <property type="evidence" value="ECO:0007669"/>
    <property type="project" value="InterPro"/>
</dbReference>
<dbReference type="Gene3D" id="3.90.70.10">
    <property type="entry name" value="Cysteine proteinases"/>
    <property type="match status" value="1"/>
</dbReference>
<feature type="signal peptide" evidence="1">
    <location>
        <begin position="1"/>
        <end position="18"/>
    </location>
</feature>
<evidence type="ECO:0000259" key="2">
    <source>
        <dbReference type="SMART" id="SM00645"/>
    </source>
</evidence>
<dbReference type="InterPro" id="IPR038765">
    <property type="entry name" value="Papain-like_cys_pep_sf"/>
</dbReference>
<reference evidence="3" key="1">
    <citation type="submission" date="2021-12" db="EMBL/GenBank/DDBJ databases">
        <authorList>
            <person name="King R."/>
        </authorList>
    </citation>
    <scope>NUCLEOTIDE SEQUENCE</scope>
</reference>
<dbReference type="GO" id="GO:0006508">
    <property type="term" value="P:proteolysis"/>
    <property type="evidence" value="ECO:0007669"/>
    <property type="project" value="InterPro"/>
</dbReference>
<dbReference type="AlphaFoldDB" id="A0A9P0A8C5"/>
<keyword evidence="4" id="KW-1185">Reference proteome</keyword>
<name>A0A9P0A8C5_BEMTA</name>
<sequence>MLRAVPFLLLMVLQDVTSMESISELMKKHPTWSFELESVESMVKKGTASLRKMHPEMEVTEEMVREKLRNHIEPGATHIIRKTGDTRWPTVVPQTFDIRDKYKECAHLFSDIDDEGACFTDAHVVVSAIATDRYCIFTNGTHKEKLSSEYHAGCSVFCTKSPNIWPAWKNAVRVGTPTGGKHQSNSGCLPYEHAPCKHTITQYISSPKHKHEMKLSKKDKVKPCDQEMPYDHDCATKCTNKKYKTPLEKDFKKFTTYYFTSTNEYQIRSEIFANGPVVSSIIMYSDLFDHKRGWYWKGGNTTVVAWDKYFKIIGWGKEEVGNQTLPYWLAVNSWDNWADGKIFKILRGVNYIWSEWVVTAGTYDPL</sequence>
<organism evidence="3 4">
    <name type="scientific">Bemisia tabaci</name>
    <name type="common">Sweetpotato whitefly</name>
    <name type="synonym">Aleurodes tabaci</name>
    <dbReference type="NCBI Taxonomy" id="7038"/>
    <lineage>
        <taxon>Eukaryota</taxon>
        <taxon>Metazoa</taxon>
        <taxon>Ecdysozoa</taxon>
        <taxon>Arthropoda</taxon>
        <taxon>Hexapoda</taxon>
        <taxon>Insecta</taxon>
        <taxon>Pterygota</taxon>
        <taxon>Neoptera</taxon>
        <taxon>Paraneoptera</taxon>
        <taxon>Hemiptera</taxon>
        <taxon>Sternorrhyncha</taxon>
        <taxon>Aleyrodoidea</taxon>
        <taxon>Aleyrodidae</taxon>
        <taxon>Aleyrodinae</taxon>
        <taxon>Bemisia</taxon>
    </lineage>
</organism>
<protein>
    <recommendedName>
        <fullName evidence="2">Peptidase C1A papain C-terminal domain-containing protein</fullName>
    </recommendedName>
</protein>
<feature type="domain" description="Peptidase C1A papain C-terminal" evidence="2">
    <location>
        <begin position="92"/>
        <end position="362"/>
    </location>
</feature>
<dbReference type="Proteomes" id="UP001152759">
    <property type="component" value="Chromosome 3"/>
</dbReference>
<dbReference type="SUPFAM" id="SSF54001">
    <property type="entry name" value="Cysteine proteinases"/>
    <property type="match status" value="1"/>
</dbReference>
<accession>A0A9P0A8C5</accession>
<feature type="chain" id="PRO_5040468634" description="Peptidase C1A papain C-terminal domain-containing protein" evidence="1">
    <location>
        <begin position="19"/>
        <end position="366"/>
    </location>
</feature>
<dbReference type="KEGG" id="btab:109044371"/>